<evidence type="ECO:0000313" key="3">
    <source>
        <dbReference type="Proteomes" id="UP001141950"/>
    </source>
</evidence>
<sequence>MEERFDIRLLEKSEISLTRSEGGVLQGVVSGKHYEELIVYRCFPFQYETAYISIRDAKDVELGIVRDIGELDPESAAELAGELQLRYFLPKVTRVDSVKSKSGLWLWELQTHLGPTRMAMRNLHEHIQYPGGSRIILTDMNGKRCEIADWQALDPHSRKQLEEIV</sequence>
<gene>
    <name evidence="2" type="ORF">NQZ67_23355</name>
</gene>
<organism evidence="2 3">
    <name type="scientific">Paenibacillus soyae</name>
    <dbReference type="NCBI Taxonomy" id="2969249"/>
    <lineage>
        <taxon>Bacteria</taxon>
        <taxon>Bacillati</taxon>
        <taxon>Bacillota</taxon>
        <taxon>Bacilli</taxon>
        <taxon>Bacillales</taxon>
        <taxon>Paenibacillaceae</taxon>
        <taxon>Paenibacillus</taxon>
    </lineage>
</organism>
<accession>A0A9X2SB95</accession>
<name>A0A9X2SB95_9BACL</name>
<comment type="caution">
    <text evidence="2">The sequence shown here is derived from an EMBL/GenBank/DDBJ whole genome shotgun (WGS) entry which is preliminary data.</text>
</comment>
<dbReference type="RefSeq" id="WP_257450689.1">
    <property type="nucleotide sequence ID" value="NZ_JANIPJ010000020.1"/>
</dbReference>
<dbReference type="Pfam" id="PF08909">
    <property type="entry name" value="DUF1854"/>
    <property type="match status" value="1"/>
</dbReference>
<protein>
    <submittedName>
        <fullName evidence="2">DUF1854 domain-containing protein</fullName>
    </submittedName>
</protein>
<feature type="domain" description="DUF1854" evidence="1">
    <location>
        <begin position="34"/>
        <end position="163"/>
    </location>
</feature>
<dbReference type="InterPro" id="IPR015005">
    <property type="entry name" value="DUF1854"/>
</dbReference>
<keyword evidence="3" id="KW-1185">Reference proteome</keyword>
<reference evidence="2" key="1">
    <citation type="submission" date="2022-08" db="EMBL/GenBank/DDBJ databases">
        <title>The genomic sequence of strain Paenibacillus sp. SCIV0701.</title>
        <authorList>
            <person name="Zhao H."/>
        </authorList>
    </citation>
    <scope>NUCLEOTIDE SEQUENCE</scope>
    <source>
        <strain evidence="2">SCIV0701</strain>
    </source>
</reference>
<dbReference type="AlphaFoldDB" id="A0A9X2SB95"/>
<dbReference type="EMBL" id="JANIPJ010000020">
    <property type="protein sequence ID" value="MCR2806825.1"/>
    <property type="molecule type" value="Genomic_DNA"/>
</dbReference>
<evidence type="ECO:0000313" key="2">
    <source>
        <dbReference type="EMBL" id="MCR2806825.1"/>
    </source>
</evidence>
<evidence type="ECO:0000259" key="1">
    <source>
        <dbReference type="Pfam" id="PF08909"/>
    </source>
</evidence>
<dbReference type="Proteomes" id="UP001141950">
    <property type="component" value="Unassembled WGS sequence"/>
</dbReference>
<proteinExistence type="predicted"/>